<dbReference type="STRING" id="1608583.BN1356_00205"/>
<comment type="subcellular location">
    <subcellularLocation>
        <location evidence="6">Cytoplasm</location>
    </subcellularLocation>
</comment>
<comment type="catalytic activity">
    <reaction evidence="6">
        <text>L-lysyl-[protein] + 3 S-adenosyl-L-methionine = N(6),N(6),N(6)-trimethyl-L-lysyl-[protein] + 3 S-adenosyl-L-homocysteine + 3 H(+)</text>
        <dbReference type="Rhea" id="RHEA:54192"/>
        <dbReference type="Rhea" id="RHEA-COMP:9752"/>
        <dbReference type="Rhea" id="RHEA-COMP:13826"/>
        <dbReference type="ChEBI" id="CHEBI:15378"/>
        <dbReference type="ChEBI" id="CHEBI:29969"/>
        <dbReference type="ChEBI" id="CHEBI:57856"/>
        <dbReference type="ChEBI" id="CHEBI:59789"/>
        <dbReference type="ChEBI" id="CHEBI:61961"/>
    </reaction>
</comment>
<sequence length="321" mass="35131">MGLVSYMWQELTIHIHRDAEEAVSNLMIETGSQGVAISDSADYVGQEDRFGELYPDVEQSEMIAITAYYPDTMDIEQIKKDLQAGLSELTGFGLETGAISLESQELAEEDWAENWKKYYEPARITHDLTIVPSWTDYEASPNEKIIKLDPGMAFGTGTHPTTKMSLFALEQVLRGGETVIDVGTGSGVLSIASSLLGAKEIFAYDLDDVAVRVAQENIELNPGMENIHVAAGDLLKGVDIEADVIVANILADILIHLTDDAYRLVKNQGYLIMSGIIAEKLDLVLEAAYSAGFFLETHMMQGEWNALVFKKTDDLSGVIGG</sequence>
<evidence type="ECO:0000256" key="1">
    <source>
        <dbReference type="ARBA" id="ARBA00009741"/>
    </source>
</evidence>
<keyword evidence="8" id="KW-1185">Reference proteome</keyword>
<protein>
    <recommendedName>
        <fullName evidence="6">Ribosomal protein L11 methyltransferase</fullName>
        <shortName evidence="6">L11 Mtase</shortName>
        <ecNumber evidence="6">2.1.1.-</ecNumber>
    </recommendedName>
</protein>
<keyword evidence="7" id="KW-0687">Ribonucleoprotein</keyword>
<dbReference type="Proteomes" id="UP000198604">
    <property type="component" value="Unassembled WGS sequence"/>
</dbReference>
<feature type="binding site" evidence="6">
    <location>
        <position position="205"/>
    </location>
    <ligand>
        <name>S-adenosyl-L-methionine</name>
        <dbReference type="ChEBI" id="CHEBI:59789"/>
    </ligand>
</feature>
<accession>A0A0E4CRS8</accession>
<dbReference type="NCBIfam" id="TIGR00406">
    <property type="entry name" value="prmA"/>
    <property type="match status" value="1"/>
</dbReference>
<dbReference type="Pfam" id="PF06325">
    <property type="entry name" value="PrmA"/>
    <property type="match status" value="1"/>
</dbReference>
<evidence type="ECO:0000256" key="4">
    <source>
        <dbReference type="ARBA" id="ARBA00022679"/>
    </source>
</evidence>
<dbReference type="InterPro" id="IPR029063">
    <property type="entry name" value="SAM-dependent_MTases_sf"/>
</dbReference>
<dbReference type="HAMAP" id="MF_00735">
    <property type="entry name" value="Methyltr_PrmA"/>
    <property type="match status" value="1"/>
</dbReference>
<gene>
    <name evidence="6 7" type="primary">prmA</name>
    <name evidence="7" type="ORF">BN1356_00205</name>
</gene>
<dbReference type="GO" id="GO:0005840">
    <property type="term" value="C:ribosome"/>
    <property type="evidence" value="ECO:0007669"/>
    <property type="project" value="UniProtKB-KW"/>
</dbReference>
<dbReference type="CDD" id="cd02440">
    <property type="entry name" value="AdoMet_MTases"/>
    <property type="match status" value="1"/>
</dbReference>
<dbReference type="AlphaFoldDB" id="A0A0E4CRS8"/>
<dbReference type="GO" id="GO:0005737">
    <property type="term" value="C:cytoplasm"/>
    <property type="evidence" value="ECO:0007669"/>
    <property type="project" value="UniProtKB-SubCell"/>
</dbReference>
<dbReference type="EC" id="2.1.1.-" evidence="6"/>
<keyword evidence="7" id="KW-0689">Ribosomal protein</keyword>
<organism evidence="7 8">
    <name type="scientific">Streptococcus varani</name>
    <dbReference type="NCBI Taxonomy" id="1608583"/>
    <lineage>
        <taxon>Bacteria</taxon>
        <taxon>Bacillati</taxon>
        <taxon>Bacillota</taxon>
        <taxon>Bacilli</taxon>
        <taxon>Lactobacillales</taxon>
        <taxon>Streptococcaceae</taxon>
        <taxon>Streptococcus</taxon>
    </lineage>
</organism>
<dbReference type="PANTHER" id="PTHR43648">
    <property type="entry name" value="ELECTRON TRANSFER FLAVOPROTEIN BETA SUBUNIT LYSINE METHYLTRANSFERASE"/>
    <property type="match status" value="1"/>
</dbReference>
<evidence type="ECO:0000313" key="7">
    <source>
        <dbReference type="EMBL" id="CQR23837.1"/>
    </source>
</evidence>
<evidence type="ECO:0000256" key="6">
    <source>
        <dbReference type="HAMAP-Rule" id="MF_00735"/>
    </source>
</evidence>
<dbReference type="SUPFAM" id="SSF53335">
    <property type="entry name" value="S-adenosyl-L-methionine-dependent methyltransferases"/>
    <property type="match status" value="1"/>
</dbReference>
<comment type="function">
    <text evidence="6">Methylates ribosomal protein L11.</text>
</comment>
<dbReference type="EMBL" id="CTEN01000001">
    <property type="protein sequence ID" value="CQR23837.1"/>
    <property type="molecule type" value="Genomic_DNA"/>
</dbReference>
<proteinExistence type="inferred from homology"/>
<dbReference type="GO" id="GO:0032259">
    <property type="term" value="P:methylation"/>
    <property type="evidence" value="ECO:0007669"/>
    <property type="project" value="UniProtKB-KW"/>
</dbReference>
<keyword evidence="2 6" id="KW-0963">Cytoplasm</keyword>
<dbReference type="GO" id="GO:0016279">
    <property type="term" value="F:protein-lysine N-methyltransferase activity"/>
    <property type="evidence" value="ECO:0007669"/>
    <property type="project" value="RHEA"/>
</dbReference>
<evidence type="ECO:0000256" key="3">
    <source>
        <dbReference type="ARBA" id="ARBA00022603"/>
    </source>
</evidence>
<evidence type="ECO:0000256" key="2">
    <source>
        <dbReference type="ARBA" id="ARBA00022490"/>
    </source>
</evidence>
<dbReference type="Gene3D" id="3.40.50.150">
    <property type="entry name" value="Vaccinia Virus protein VP39"/>
    <property type="match status" value="1"/>
</dbReference>
<dbReference type="PANTHER" id="PTHR43648:SF1">
    <property type="entry name" value="ELECTRON TRANSFER FLAVOPROTEIN BETA SUBUNIT LYSINE METHYLTRANSFERASE"/>
    <property type="match status" value="1"/>
</dbReference>
<keyword evidence="5 6" id="KW-0949">S-adenosyl-L-methionine</keyword>
<keyword evidence="3 6" id="KW-0489">Methyltransferase</keyword>
<keyword evidence="4 6" id="KW-0808">Transferase</keyword>
<reference evidence="8" key="1">
    <citation type="submission" date="2015-03" db="EMBL/GenBank/DDBJ databases">
        <authorList>
            <person name="Urmite Genomes"/>
        </authorList>
    </citation>
    <scope>NUCLEOTIDE SEQUENCE [LARGE SCALE GENOMIC DNA]</scope>
    <source>
        <strain evidence="8">FF10</strain>
    </source>
</reference>
<feature type="binding site" evidence="6">
    <location>
        <position position="162"/>
    </location>
    <ligand>
        <name>S-adenosyl-L-methionine</name>
        <dbReference type="ChEBI" id="CHEBI:59789"/>
    </ligand>
</feature>
<comment type="similarity">
    <text evidence="1 6">Belongs to the methyltransferase superfamily. PrmA family.</text>
</comment>
<evidence type="ECO:0000256" key="5">
    <source>
        <dbReference type="ARBA" id="ARBA00022691"/>
    </source>
</evidence>
<dbReference type="PIRSF" id="PIRSF000401">
    <property type="entry name" value="RPL11_MTase"/>
    <property type="match status" value="1"/>
</dbReference>
<dbReference type="InterPro" id="IPR050078">
    <property type="entry name" value="Ribosomal_L11_MeTrfase_PrmA"/>
</dbReference>
<dbReference type="InterPro" id="IPR004498">
    <property type="entry name" value="Ribosomal_PrmA_MeTrfase"/>
</dbReference>
<feature type="binding site" evidence="6">
    <location>
        <position position="183"/>
    </location>
    <ligand>
        <name>S-adenosyl-L-methionine</name>
        <dbReference type="ChEBI" id="CHEBI:59789"/>
    </ligand>
</feature>
<evidence type="ECO:0000313" key="8">
    <source>
        <dbReference type="Proteomes" id="UP000198604"/>
    </source>
</evidence>
<name>A0A0E4CRS8_9STRE</name>
<feature type="binding site" evidence="6">
    <location>
        <position position="248"/>
    </location>
    <ligand>
        <name>S-adenosyl-L-methionine</name>
        <dbReference type="ChEBI" id="CHEBI:59789"/>
    </ligand>
</feature>